<keyword evidence="3 9" id="KW-0812">Transmembrane</keyword>
<dbReference type="GO" id="GO:0016020">
    <property type="term" value="C:membrane"/>
    <property type="evidence" value="ECO:0007669"/>
    <property type="project" value="UniProtKB-SubCell"/>
</dbReference>
<keyword evidence="11" id="KW-1185">Reference proteome</keyword>
<gene>
    <name evidence="10" type="ORF">OFUS_LOCUS24109</name>
</gene>
<keyword evidence="6 9" id="KW-0472">Membrane</keyword>
<keyword evidence="7" id="KW-0407">Ion channel</keyword>
<feature type="compositionally biased region" description="Polar residues" evidence="8">
    <location>
        <begin position="24"/>
        <end position="36"/>
    </location>
</feature>
<keyword evidence="4 9" id="KW-1133">Transmembrane helix</keyword>
<evidence type="ECO:0000256" key="9">
    <source>
        <dbReference type="SAM" id="Phobius"/>
    </source>
</evidence>
<reference evidence="10" key="1">
    <citation type="submission" date="2022-03" db="EMBL/GenBank/DDBJ databases">
        <authorList>
            <person name="Martin C."/>
        </authorList>
    </citation>
    <scope>NUCLEOTIDE SEQUENCE</scope>
</reference>
<dbReference type="InterPro" id="IPR036122">
    <property type="entry name" value="CaM-bd_dom_sf"/>
</dbReference>
<dbReference type="GO" id="GO:0005516">
    <property type="term" value="F:calmodulin binding"/>
    <property type="evidence" value="ECO:0007669"/>
    <property type="project" value="InterPro"/>
</dbReference>
<evidence type="ECO:0000313" key="10">
    <source>
        <dbReference type="EMBL" id="CAH1800185.1"/>
    </source>
</evidence>
<proteinExistence type="predicted"/>
<dbReference type="InterPro" id="IPR004178">
    <property type="entry name" value="CaM-bd_dom"/>
</dbReference>
<dbReference type="OrthoDB" id="73653at2759"/>
<feature type="transmembrane region" description="Helical" evidence="9">
    <location>
        <begin position="252"/>
        <end position="270"/>
    </location>
</feature>
<accession>A0A8J1TAQ9</accession>
<dbReference type="PRINTS" id="PR01451">
    <property type="entry name" value="SKCHANNEL"/>
</dbReference>
<organism evidence="10 11">
    <name type="scientific">Owenia fusiformis</name>
    <name type="common">Polychaete worm</name>
    <dbReference type="NCBI Taxonomy" id="6347"/>
    <lineage>
        <taxon>Eukaryota</taxon>
        <taxon>Metazoa</taxon>
        <taxon>Spiralia</taxon>
        <taxon>Lophotrochozoa</taxon>
        <taxon>Annelida</taxon>
        <taxon>Polychaeta</taxon>
        <taxon>Sedentaria</taxon>
        <taxon>Canalipalpata</taxon>
        <taxon>Sabellida</taxon>
        <taxon>Oweniida</taxon>
        <taxon>Oweniidae</taxon>
        <taxon>Owenia</taxon>
    </lineage>
</organism>
<evidence type="ECO:0000313" key="11">
    <source>
        <dbReference type="Proteomes" id="UP000749559"/>
    </source>
</evidence>
<evidence type="ECO:0000256" key="3">
    <source>
        <dbReference type="ARBA" id="ARBA00022692"/>
    </source>
</evidence>
<dbReference type="InterPro" id="IPR015449">
    <property type="entry name" value="K_chnl_Ca-activ_SK"/>
</dbReference>
<dbReference type="Pfam" id="PF03530">
    <property type="entry name" value="SK_channel"/>
    <property type="match status" value="1"/>
</dbReference>
<dbReference type="AlphaFoldDB" id="A0A8J1TAQ9"/>
<name>A0A8J1TAQ9_OWEFU</name>
<feature type="transmembrane region" description="Helical" evidence="9">
    <location>
        <begin position="313"/>
        <end position="333"/>
    </location>
</feature>
<dbReference type="PANTHER" id="PTHR10153">
    <property type="entry name" value="SMALL CONDUCTANCE CALCIUM-ACTIVATED POTASSIUM CHANNEL"/>
    <property type="match status" value="1"/>
</dbReference>
<feature type="transmembrane region" description="Helical" evidence="9">
    <location>
        <begin position="110"/>
        <end position="131"/>
    </location>
</feature>
<evidence type="ECO:0000256" key="5">
    <source>
        <dbReference type="ARBA" id="ARBA00023065"/>
    </source>
</evidence>
<evidence type="ECO:0000256" key="4">
    <source>
        <dbReference type="ARBA" id="ARBA00022989"/>
    </source>
</evidence>
<dbReference type="SMART" id="SM01053">
    <property type="entry name" value="CaMBD"/>
    <property type="match status" value="1"/>
</dbReference>
<dbReference type="Pfam" id="PF07885">
    <property type="entry name" value="Ion_trans_2"/>
    <property type="match status" value="1"/>
</dbReference>
<dbReference type="SUPFAM" id="SSF81324">
    <property type="entry name" value="Voltage-gated potassium channels"/>
    <property type="match status" value="1"/>
</dbReference>
<feature type="transmembrane region" description="Helical" evidence="9">
    <location>
        <begin position="282"/>
        <end position="301"/>
    </location>
</feature>
<feature type="transmembrane region" description="Helical" evidence="9">
    <location>
        <begin position="72"/>
        <end position="90"/>
    </location>
</feature>
<evidence type="ECO:0000256" key="7">
    <source>
        <dbReference type="ARBA" id="ARBA00023303"/>
    </source>
</evidence>
<evidence type="ECO:0000256" key="8">
    <source>
        <dbReference type="SAM" id="MobiDB-lite"/>
    </source>
</evidence>
<evidence type="ECO:0000256" key="1">
    <source>
        <dbReference type="ARBA" id="ARBA00004141"/>
    </source>
</evidence>
<keyword evidence="2" id="KW-0813">Transport</keyword>
<keyword evidence="5" id="KW-0406">Ion transport</keyword>
<evidence type="ECO:0000256" key="2">
    <source>
        <dbReference type="ARBA" id="ARBA00022448"/>
    </source>
</evidence>
<feature type="region of interest" description="Disordered" evidence="8">
    <location>
        <begin position="24"/>
        <end position="44"/>
    </location>
</feature>
<evidence type="ECO:0000256" key="6">
    <source>
        <dbReference type="ARBA" id="ARBA00023136"/>
    </source>
</evidence>
<protein>
    <submittedName>
        <fullName evidence="10">Uncharacterized protein</fullName>
    </submittedName>
</protein>
<dbReference type="GO" id="GO:0016286">
    <property type="term" value="F:small conductance calcium-activated potassium channel activity"/>
    <property type="evidence" value="ECO:0007669"/>
    <property type="project" value="InterPro"/>
</dbReference>
<dbReference type="Proteomes" id="UP000749559">
    <property type="component" value="Unassembled WGS sequence"/>
</dbReference>
<dbReference type="SUPFAM" id="SSF81327">
    <property type="entry name" value="Small-conductance potassium channel"/>
    <property type="match status" value="1"/>
</dbReference>
<dbReference type="Gene3D" id="1.10.287.70">
    <property type="match status" value="2"/>
</dbReference>
<comment type="subcellular location">
    <subcellularLocation>
        <location evidence="1">Membrane</location>
        <topology evidence="1">Multi-pass membrane protein</topology>
    </subcellularLocation>
</comment>
<dbReference type="Pfam" id="PF02888">
    <property type="entry name" value="CaMBD"/>
    <property type="match status" value="1"/>
</dbReference>
<dbReference type="EMBL" id="CAIIXF020000011">
    <property type="protein sequence ID" value="CAH1800185.1"/>
    <property type="molecule type" value="Genomic_DNA"/>
</dbReference>
<sequence length="471" mass="53768">MSTIIEDPAIPLVGRNGNIQFYSGTPSPTSDDNMSAKTVKPKYHKPKPKPLRFENVGQRLAARKELFQKRKIICDFALGFAVFGIILMIVENEMCMNKIYGKDSIYSNIVKFFITMSTVTLLGFTVWYHSLDIKLFMIDNGMEDWKLAMGRTRVLKIILELLIYAIHPIPGTSSFPWTTQKIESLEPPTTVTVPVDVILSLPMFLRLHLLGRVMMLHSKLFTDASSQSLGALNRIHFNFKFIFKSLMSMNPAYTLCVIMVLGCAIASWMLRACEMYHDDVHSNFFNSTWLITITFLSVGYGDIVPNSYCGRGICVMTGMFGAGCTALIVAILSRKLELSRAEKYVHNFVIDVELDKRHKHAAANILKEGWFVYKNRKKGTAEGTIRTHQRKLLKAIYTIREVKQEQRRLLDNAVTLVEMMRAQNYINNALIGFNMRQEAVELKVNHIEEKLENIDVKMDKILNELASFKRV</sequence>
<comment type="caution">
    <text evidence="10">The sequence shown here is derived from an EMBL/GenBank/DDBJ whole genome shotgun (WGS) entry which is preliminary data.</text>
</comment>
<dbReference type="InterPro" id="IPR013099">
    <property type="entry name" value="K_chnl_dom"/>
</dbReference>